<dbReference type="AlphaFoldDB" id="A0A6C0HZG3"/>
<dbReference type="EMBL" id="MN740051">
    <property type="protein sequence ID" value="QHT85912.1"/>
    <property type="molecule type" value="Genomic_DNA"/>
</dbReference>
<protein>
    <submittedName>
        <fullName evidence="2">Uncharacterized protein</fullName>
    </submittedName>
</protein>
<name>A0A6C0HZG3_9ZZZZ</name>
<keyword evidence="1" id="KW-0175">Coiled coil</keyword>
<accession>A0A6C0HZG3</accession>
<sequence length="260" mass="31146">MPFNKQMSLFIPNTGVLDDKDEIFRQFDSRNIGRVSYVKFYPKTDKNGKHYNSANIYFAEWYETTDARELQIDIQNATRDKPVRLFYKGGLDWILLENTRTKTEPLPLPAKVYQDTRFIHLNRPNDFAASDVDYESDIDYQLRPLVRQKTPMIESREYSEEFEAEEIREIEISENQEMLRLEIELDESRSENENLHEDIKTIIEELDENYRVDILICEQEIDTLRRRIFELEVRNRHLEELVQQHEPELLKPLVPQITVD</sequence>
<feature type="coiled-coil region" evidence="1">
    <location>
        <begin position="178"/>
        <end position="241"/>
    </location>
</feature>
<reference evidence="2" key="1">
    <citation type="journal article" date="2020" name="Nature">
        <title>Giant virus diversity and host interactions through global metagenomics.</title>
        <authorList>
            <person name="Schulz F."/>
            <person name="Roux S."/>
            <person name="Paez-Espino D."/>
            <person name="Jungbluth S."/>
            <person name="Walsh D.A."/>
            <person name="Denef V.J."/>
            <person name="McMahon K.D."/>
            <person name="Konstantinidis K.T."/>
            <person name="Eloe-Fadrosh E.A."/>
            <person name="Kyrpides N.C."/>
            <person name="Woyke T."/>
        </authorList>
    </citation>
    <scope>NUCLEOTIDE SEQUENCE</scope>
    <source>
        <strain evidence="2">GVMAG-M-3300023184-182</strain>
    </source>
</reference>
<proteinExistence type="predicted"/>
<evidence type="ECO:0000313" key="2">
    <source>
        <dbReference type="EMBL" id="QHT85912.1"/>
    </source>
</evidence>
<evidence type="ECO:0000256" key="1">
    <source>
        <dbReference type="SAM" id="Coils"/>
    </source>
</evidence>
<organism evidence="2">
    <name type="scientific">viral metagenome</name>
    <dbReference type="NCBI Taxonomy" id="1070528"/>
    <lineage>
        <taxon>unclassified sequences</taxon>
        <taxon>metagenomes</taxon>
        <taxon>organismal metagenomes</taxon>
    </lineage>
</organism>